<organism evidence="1 2">
    <name type="scientific">Rhabditophanes sp. KR3021</name>
    <dbReference type="NCBI Taxonomy" id="114890"/>
    <lineage>
        <taxon>Eukaryota</taxon>
        <taxon>Metazoa</taxon>
        <taxon>Ecdysozoa</taxon>
        <taxon>Nematoda</taxon>
        <taxon>Chromadorea</taxon>
        <taxon>Rhabditida</taxon>
        <taxon>Tylenchina</taxon>
        <taxon>Panagrolaimomorpha</taxon>
        <taxon>Strongyloidoidea</taxon>
        <taxon>Alloionematidae</taxon>
        <taxon>Rhabditophanes</taxon>
    </lineage>
</organism>
<protein>
    <submittedName>
        <fullName evidence="2">Phosphatase tensin-type domain-containing protein</fullName>
    </submittedName>
</protein>
<evidence type="ECO:0000313" key="1">
    <source>
        <dbReference type="Proteomes" id="UP000095286"/>
    </source>
</evidence>
<reference evidence="2" key="1">
    <citation type="submission" date="2016-11" db="UniProtKB">
        <authorList>
            <consortium name="WormBaseParasite"/>
        </authorList>
    </citation>
    <scope>IDENTIFICATION</scope>
    <source>
        <strain evidence="2">KR3021</strain>
    </source>
</reference>
<name>A0AC35U6U8_9BILA</name>
<sequence>MLSRNSSPSKTHTPTIKELFFSTLQIAVSQNRRRFINNGFNLDLTYITDRIIAMGYPSTGAEEFYRNSMKSTREFLEMFHKGHYFVFNLRGNYLYDRANFDNRVAVYKMTDHHPPNLEMMAPFCKQVDEYMRKDPSNVIAVHCKAGKGRTGVMICAYLVHIDFFPNPRTCIDYYSCIRTKNNKGVTIPSQRRYVYYFDYLKKNKLPYEQLKIELVGIYIEKPPKLDSTSLVKKHFSLRIANKGKRVFEGLRFEWSNADFATEESQWNGSENRNGNDQYDQYNPIEGNDCISRRCFGWTLEPGERVHLEGDVRLDILCTSTLPFTRSQTKLCHLWFNTMFACPSFSKGYFMYGDEMFPYTDNLSELVKKVPVSKGESIRINKQNRPASGKENISVSPKKSPCTSKKLKMGKLFKGAKTEFIEDNSADPPTTSESGSKEESSPSKGKPNDSTELKDINKSDLKKGSLTGKKDLINISPTNLNQSGPFIPGSATINKSIDFSVINREDSNVSSPCAESQLIKTLSLSEENLFPLNSAERYCACNLNIPEANRSEWVAAVPPGLEAHCPKETLSLIYKTNDENMAKPPRYQAAKFIKKAFDDDLINDDYNLSKNKEEKKRNTSNIVSKASLTHKKFGGPMCLMRKDGEHVQIYDAIQIDRAFKETHISKSFKVIVVTRCIRDNVSEGNHPSSSRCGGENYQSKENHPQQCKLHENRIPAYPTNQ</sequence>
<dbReference type="WBParaSite" id="RSKR_0000830000.1">
    <property type="protein sequence ID" value="RSKR_0000830000.1"/>
    <property type="gene ID" value="RSKR_0000830000"/>
</dbReference>
<evidence type="ECO:0000313" key="2">
    <source>
        <dbReference type="WBParaSite" id="RSKR_0000830000.1"/>
    </source>
</evidence>
<dbReference type="Proteomes" id="UP000095286">
    <property type="component" value="Unplaced"/>
</dbReference>
<accession>A0AC35U6U8</accession>
<proteinExistence type="predicted"/>